<evidence type="ECO:0000259" key="2">
    <source>
        <dbReference type="PROSITE" id="PS51339"/>
    </source>
</evidence>
<comment type="caution">
    <text evidence="3">The sequence shown here is derived from an EMBL/GenBank/DDBJ whole genome shotgun (WGS) entry which is preliminary data.</text>
</comment>
<dbReference type="GO" id="GO:0016301">
    <property type="term" value="F:kinase activity"/>
    <property type="evidence" value="ECO:0007669"/>
    <property type="project" value="UniProtKB-KW"/>
</dbReference>
<sequence>MSVSNEFLSYIGDPANEAAKSSSAEHARPSSAGNEERLFPGEIECALCDDCSFGFSFSENSFGRIICTNFRLLFEPLAKSESTLPPRFKVFNDRWHIPLYCVHSVYYVPVKQNNQSLNRKKFLPLKSSLSSLEVISCIQLHLKHFRVVTIDLRGSQNGVSLLNQILFFSRPMKLENIVHAGTAWLGKLLFNDSHSWDAELRRCGHRTNDQWRICHHFSRGAQRFVPSFPLYFVVPAEFVQHDLDRMAEHWQNGRFPVWVWSFHTGVSLLRSSKFDNNWESSQLNDKLLRCIAVHTGNSPCMIYVNDEITPAKIAVCYERLRRACSVDSYDRFASRDKDWLTRIHNSGWLQLVHYCFSMTGDTLNWLVDRDRSVIISETDGFDLSAVVSSLVQICCDRYFRKLEGLDALIAKEWIALGHPFAERLLGIPNGSNETLIAPTFLLFLDCVAQLIRLYPMQFSYTQFALIALWDLSLTGIVPAFSATCVGDQISSRRCGGPFPLERFFHESYTRLFSSITNAGAVAVQRSSGIALTYDVIRPPRTLADIMLWNECYLRWIPSANVTRGGHVLVDMAIKEKLEIVCPESKTLLSRFGVTNFDPEKVSSAYPYSEADLTHRGYFSGNDNIDTLSISSMSLSTSSQIVDDKAKHRGSIPVLGGISERGPRVMLLRGNATPTSASSFRLLEFRDDQSEQN</sequence>
<dbReference type="GO" id="GO:0005737">
    <property type="term" value="C:cytoplasm"/>
    <property type="evidence" value="ECO:0007669"/>
    <property type="project" value="TreeGrafter"/>
</dbReference>
<dbReference type="Pfam" id="PF12578">
    <property type="entry name" value="3-PAP"/>
    <property type="match status" value="1"/>
</dbReference>
<organism evidence="3 4">
    <name type="scientific">Parelaphostrongylus tenuis</name>
    <name type="common">Meningeal worm</name>
    <dbReference type="NCBI Taxonomy" id="148309"/>
    <lineage>
        <taxon>Eukaryota</taxon>
        <taxon>Metazoa</taxon>
        <taxon>Ecdysozoa</taxon>
        <taxon>Nematoda</taxon>
        <taxon>Chromadorea</taxon>
        <taxon>Rhabditida</taxon>
        <taxon>Rhabditina</taxon>
        <taxon>Rhabditomorpha</taxon>
        <taxon>Strongyloidea</taxon>
        <taxon>Metastrongylidae</taxon>
        <taxon>Parelaphostrongylus</taxon>
    </lineage>
</organism>
<gene>
    <name evidence="3" type="primary">CSK-1_1</name>
    <name evidence="3" type="ORF">KIN20_025621</name>
</gene>
<reference evidence="3" key="1">
    <citation type="submission" date="2021-06" db="EMBL/GenBank/DDBJ databases">
        <title>Parelaphostrongylus tenuis whole genome reference sequence.</title>
        <authorList>
            <person name="Garwood T.J."/>
            <person name="Larsen P.A."/>
            <person name="Fountain-Jones N.M."/>
            <person name="Garbe J.R."/>
            <person name="Macchietto M.G."/>
            <person name="Kania S.A."/>
            <person name="Gerhold R.W."/>
            <person name="Richards J.E."/>
            <person name="Wolf T.M."/>
        </authorList>
    </citation>
    <scope>NUCLEOTIDE SEQUENCE</scope>
    <source>
        <strain evidence="3">MNPRO001-30</strain>
        <tissue evidence="3">Meninges</tissue>
    </source>
</reference>
<protein>
    <submittedName>
        <fullName evidence="3">Tyrosine-protein kinase csk-1</fullName>
    </submittedName>
</protein>
<evidence type="ECO:0000313" key="3">
    <source>
        <dbReference type="EMBL" id="KAJ1365349.1"/>
    </source>
</evidence>
<evidence type="ECO:0000313" key="4">
    <source>
        <dbReference type="Proteomes" id="UP001196413"/>
    </source>
</evidence>
<name>A0AAD5QX26_PARTN</name>
<dbReference type="PANTHER" id="PTHR10807:SF110">
    <property type="entry name" value="FI17948P1"/>
    <property type="match status" value="1"/>
</dbReference>
<dbReference type="GO" id="GO:0046856">
    <property type="term" value="P:phosphatidylinositol dephosphorylation"/>
    <property type="evidence" value="ECO:0007669"/>
    <property type="project" value="TreeGrafter"/>
</dbReference>
<evidence type="ECO:0000256" key="1">
    <source>
        <dbReference type="ARBA" id="ARBA00007471"/>
    </source>
</evidence>
<keyword evidence="3" id="KW-0418">Kinase</keyword>
<dbReference type="InterPro" id="IPR029021">
    <property type="entry name" value="Prot-tyrosine_phosphatase-like"/>
</dbReference>
<comment type="similarity">
    <text evidence="1">Belongs to the protein-tyrosine phosphatase family. Non-receptor class myotubularin subfamily.</text>
</comment>
<keyword evidence="4" id="KW-1185">Reference proteome</keyword>
<dbReference type="EMBL" id="JAHQIW010005244">
    <property type="protein sequence ID" value="KAJ1365349.1"/>
    <property type="molecule type" value="Genomic_DNA"/>
</dbReference>
<dbReference type="Pfam" id="PF06602">
    <property type="entry name" value="Myotub-related"/>
    <property type="match status" value="2"/>
</dbReference>
<dbReference type="AlphaFoldDB" id="A0AAD5QX26"/>
<accession>A0AAD5QX26</accession>
<proteinExistence type="inferred from homology"/>
<dbReference type="InterPro" id="IPR010569">
    <property type="entry name" value="Myotubularin-like_Pase_dom"/>
</dbReference>
<dbReference type="InterPro" id="IPR030564">
    <property type="entry name" value="Myotubularin"/>
</dbReference>
<dbReference type="InterPro" id="IPR022587">
    <property type="entry name" value="MTMR12-like_C"/>
</dbReference>
<feature type="domain" description="Myotubularin phosphatase" evidence="2">
    <location>
        <begin position="190"/>
        <end position="552"/>
    </location>
</feature>
<dbReference type="SUPFAM" id="SSF52799">
    <property type="entry name" value="(Phosphotyrosine protein) phosphatases II"/>
    <property type="match status" value="1"/>
</dbReference>
<dbReference type="PROSITE" id="PS51339">
    <property type="entry name" value="PPASE_MYOTUBULARIN"/>
    <property type="match status" value="1"/>
</dbReference>
<dbReference type="GO" id="GO:0016020">
    <property type="term" value="C:membrane"/>
    <property type="evidence" value="ECO:0007669"/>
    <property type="project" value="TreeGrafter"/>
</dbReference>
<dbReference type="Proteomes" id="UP001196413">
    <property type="component" value="Unassembled WGS sequence"/>
</dbReference>
<keyword evidence="3" id="KW-0808">Transferase</keyword>
<dbReference type="PANTHER" id="PTHR10807">
    <property type="entry name" value="MYOTUBULARIN-RELATED"/>
    <property type="match status" value="1"/>
</dbReference>